<organism evidence="2">
    <name type="scientific">Chromera velia CCMP2878</name>
    <dbReference type="NCBI Taxonomy" id="1169474"/>
    <lineage>
        <taxon>Eukaryota</taxon>
        <taxon>Sar</taxon>
        <taxon>Alveolata</taxon>
        <taxon>Colpodellida</taxon>
        <taxon>Chromeraceae</taxon>
        <taxon>Chromera</taxon>
    </lineage>
</organism>
<feature type="compositionally biased region" description="Basic and acidic residues" evidence="1">
    <location>
        <begin position="277"/>
        <end position="290"/>
    </location>
</feature>
<dbReference type="VEuPathDB" id="CryptoDB:Cvel_16190"/>
<gene>
    <name evidence="2" type="ORF">Cvel_16190</name>
</gene>
<reference evidence="2" key="1">
    <citation type="submission" date="2014-11" db="EMBL/GenBank/DDBJ databases">
        <authorList>
            <person name="Otto D Thomas"/>
            <person name="Naeem Raeece"/>
        </authorList>
    </citation>
    <scope>NUCLEOTIDE SEQUENCE</scope>
</reference>
<accession>A0A0G4FBK4</accession>
<sequence>MCKAAGRQKVPQDCATTVQQKDARGPKFLKKVHRTFWEFEEDHKTEKEKETKCTSTGCPELESQKGRQTRNRSVPPIPVSFTQEFHPALLAGPNFPPFKERDVTGKNKIEQIGSCPDFENQTEQTGTETETAPSTFLHSCRSIGSIGHHPLNCSERRCYWFYSNKGCKNGWKCDHCHHCPPPQKEIAFEKWLKTEKQKRKENIQKNRNNTNRAQVSKDTHRNLRPTFSPRPFPPSQKLPEMIPQSPVQNEDEHRWKRAWQSCTSQQGPFSKNHRRPQQQEEEKENRDFDFRVSGPPPQKQTKKSDVGFDLRLLGEGEGDRAGGIGIGGPLAASVRQYLSGGVCVGGGDCDRQESHWSACRRRRCGDQHMGAPPRGVRGRGHQHRPCLDVALDSFGGKGGDGRGWGGTGAASGSPLSGSSTTVPGSPSSSLSCEGGEVEGLRRPRV</sequence>
<evidence type="ECO:0000313" key="2">
    <source>
        <dbReference type="EMBL" id="CEM10406.1"/>
    </source>
</evidence>
<evidence type="ECO:0000256" key="1">
    <source>
        <dbReference type="SAM" id="MobiDB-lite"/>
    </source>
</evidence>
<name>A0A0G4FBK4_9ALVE</name>
<dbReference type="EMBL" id="CDMZ01000260">
    <property type="protein sequence ID" value="CEM10406.1"/>
    <property type="molecule type" value="Genomic_DNA"/>
</dbReference>
<feature type="region of interest" description="Disordered" evidence="1">
    <location>
        <begin position="1"/>
        <end position="20"/>
    </location>
</feature>
<proteinExistence type="predicted"/>
<feature type="region of interest" description="Disordered" evidence="1">
    <location>
        <begin position="397"/>
        <end position="445"/>
    </location>
</feature>
<feature type="compositionally biased region" description="Gly residues" evidence="1">
    <location>
        <begin position="397"/>
        <end position="409"/>
    </location>
</feature>
<feature type="region of interest" description="Disordered" evidence="1">
    <location>
        <begin position="195"/>
        <end position="307"/>
    </location>
</feature>
<feature type="compositionally biased region" description="Basic and acidic residues" evidence="1">
    <location>
        <begin position="43"/>
        <end position="52"/>
    </location>
</feature>
<feature type="compositionally biased region" description="Polar residues" evidence="1">
    <location>
        <begin position="205"/>
        <end position="214"/>
    </location>
</feature>
<dbReference type="AlphaFoldDB" id="A0A0G4FBK4"/>
<protein>
    <submittedName>
        <fullName evidence="2">Uncharacterized protein</fullName>
    </submittedName>
</protein>
<feature type="region of interest" description="Disordered" evidence="1">
    <location>
        <begin position="43"/>
        <end position="73"/>
    </location>
</feature>
<feature type="compositionally biased region" description="Basic and acidic residues" evidence="1">
    <location>
        <begin position="195"/>
        <end position="204"/>
    </location>
</feature>
<feature type="compositionally biased region" description="Low complexity" evidence="1">
    <location>
        <begin position="410"/>
        <end position="431"/>
    </location>
</feature>
<feature type="compositionally biased region" description="Polar residues" evidence="1">
    <location>
        <begin position="260"/>
        <end position="269"/>
    </location>
</feature>